<dbReference type="InterPro" id="IPR001763">
    <property type="entry name" value="Rhodanese-like_dom"/>
</dbReference>
<dbReference type="GO" id="GO:0005737">
    <property type="term" value="C:cytoplasm"/>
    <property type="evidence" value="ECO:0007669"/>
    <property type="project" value="TreeGrafter"/>
</dbReference>
<evidence type="ECO:0000256" key="1">
    <source>
        <dbReference type="ARBA" id="ARBA00022679"/>
    </source>
</evidence>
<dbReference type="RefSeq" id="XP_008610758.1">
    <property type="nucleotide sequence ID" value="XM_008612536.1"/>
</dbReference>
<dbReference type="STRING" id="1156394.T0QMS8"/>
<dbReference type="InParanoid" id="T0QMS8"/>
<evidence type="ECO:0000313" key="5">
    <source>
        <dbReference type="EMBL" id="EQC35996.1"/>
    </source>
</evidence>
<accession>T0QMS8</accession>
<dbReference type="CDD" id="cd00757">
    <property type="entry name" value="ThiF_MoeB_HesA_family"/>
    <property type="match status" value="1"/>
</dbReference>
<keyword evidence="6" id="KW-1185">Reference proteome</keyword>
<dbReference type="OrthoDB" id="10261062at2759"/>
<evidence type="ECO:0000256" key="3">
    <source>
        <dbReference type="ARBA" id="ARBA00022840"/>
    </source>
</evidence>
<sequence>MMANDGFQTVLGADANRRYSRQLLVADFGVQRQKALLEARVLVVGAGGLGCPVLLYLGGMGVGHIGLVDGDVVDETNLHRQVLHTQAAIGRLKVESARDELQRRHPHLSLATYPVFLTAANAAELVRSYDVVVDASDNVATRYLVNDVCVLEEKPLVSGSALGLEGQVTVYHYKGGPCYRCCYPNAMPAGITGNCSDNGVLGVVPGIIGSMQAMEVVKVLTGMGAPLSRTQAFYDAFDGSVRHFKLPPKRKDCAVCGESPTILSAHDSAATSARTCALPSSLSPDHIMSVEDLAAALRRASSPADYCLLDVREPVQFAICHLRDAVNIPLKALPAHLSQVPASKPVYVLCRRGVDSVDAALLLLQSTTRVWHIEGGLDAWAARVDPAFPMY</sequence>
<evidence type="ECO:0000313" key="6">
    <source>
        <dbReference type="Proteomes" id="UP000030762"/>
    </source>
</evidence>
<dbReference type="Gene3D" id="3.40.250.10">
    <property type="entry name" value="Rhodanese-like domain"/>
    <property type="match status" value="1"/>
</dbReference>
<dbReference type="InterPro" id="IPR045886">
    <property type="entry name" value="ThiF/MoeB/HesA"/>
</dbReference>
<dbReference type="EMBL" id="JH767149">
    <property type="protein sequence ID" value="EQC35996.1"/>
    <property type="molecule type" value="Genomic_DNA"/>
</dbReference>
<dbReference type="SUPFAM" id="SSF69572">
    <property type="entry name" value="Activating enzymes of the ubiquitin-like proteins"/>
    <property type="match status" value="1"/>
</dbReference>
<dbReference type="SMART" id="SM00450">
    <property type="entry name" value="RHOD"/>
    <property type="match status" value="1"/>
</dbReference>
<dbReference type="InterPro" id="IPR036873">
    <property type="entry name" value="Rhodanese-like_dom_sf"/>
</dbReference>
<dbReference type="AlphaFoldDB" id="T0QMS8"/>
<dbReference type="PROSITE" id="PS50206">
    <property type="entry name" value="RHODANESE_3"/>
    <property type="match status" value="1"/>
</dbReference>
<dbReference type="InterPro" id="IPR035985">
    <property type="entry name" value="Ubiquitin-activating_enz"/>
</dbReference>
<dbReference type="Gene3D" id="3.40.50.720">
    <property type="entry name" value="NAD(P)-binding Rossmann-like Domain"/>
    <property type="match status" value="1"/>
</dbReference>
<dbReference type="OMA" id="IPDVGMD"/>
<dbReference type="Pfam" id="PF00899">
    <property type="entry name" value="ThiF"/>
    <property type="match status" value="1"/>
</dbReference>
<dbReference type="GO" id="GO:0042292">
    <property type="term" value="F:URM1 activating enzyme activity"/>
    <property type="evidence" value="ECO:0007669"/>
    <property type="project" value="TreeGrafter"/>
</dbReference>
<dbReference type="PANTHER" id="PTHR10953:SF102">
    <property type="entry name" value="ADENYLYLTRANSFERASE AND SULFURTRANSFERASE MOCS3"/>
    <property type="match status" value="1"/>
</dbReference>
<gene>
    <name evidence="5" type="ORF">SDRG_06736</name>
</gene>
<dbReference type="GeneID" id="19947463"/>
<organism evidence="5 6">
    <name type="scientific">Saprolegnia diclina (strain VS20)</name>
    <dbReference type="NCBI Taxonomy" id="1156394"/>
    <lineage>
        <taxon>Eukaryota</taxon>
        <taxon>Sar</taxon>
        <taxon>Stramenopiles</taxon>
        <taxon>Oomycota</taxon>
        <taxon>Saprolegniomycetes</taxon>
        <taxon>Saprolegniales</taxon>
        <taxon>Saprolegniaceae</taxon>
        <taxon>Saprolegnia</taxon>
    </lineage>
</organism>
<name>T0QMS8_SAPDV</name>
<dbReference type="GO" id="GO:0004792">
    <property type="term" value="F:thiosulfate-cyanide sulfurtransferase activity"/>
    <property type="evidence" value="ECO:0007669"/>
    <property type="project" value="TreeGrafter"/>
</dbReference>
<reference evidence="5 6" key="1">
    <citation type="submission" date="2012-04" db="EMBL/GenBank/DDBJ databases">
        <title>The Genome Sequence of Saprolegnia declina VS20.</title>
        <authorList>
            <consortium name="The Broad Institute Genome Sequencing Platform"/>
            <person name="Russ C."/>
            <person name="Nusbaum C."/>
            <person name="Tyler B."/>
            <person name="van West P."/>
            <person name="Dieguez-Uribeondo J."/>
            <person name="de Bruijn I."/>
            <person name="Tripathy S."/>
            <person name="Jiang R."/>
            <person name="Young S.K."/>
            <person name="Zeng Q."/>
            <person name="Gargeya S."/>
            <person name="Fitzgerald M."/>
            <person name="Haas B."/>
            <person name="Abouelleil A."/>
            <person name="Alvarado L."/>
            <person name="Arachchi H.M."/>
            <person name="Berlin A."/>
            <person name="Chapman S.B."/>
            <person name="Goldberg J."/>
            <person name="Griggs A."/>
            <person name="Gujja S."/>
            <person name="Hansen M."/>
            <person name="Howarth C."/>
            <person name="Imamovic A."/>
            <person name="Larimer J."/>
            <person name="McCowen C."/>
            <person name="Montmayeur A."/>
            <person name="Murphy C."/>
            <person name="Neiman D."/>
            <person name="Pearson M."/>
            <person name="Priest M."/>
            <person name="Roberts A."/>
            <person name="Saif S."/>
            <person name="Shea T."/>
            <person name="Sisk P."/>
            <person name="Sykes S."/>
            <person name="Wortman J."/>
            <person name="Nusbaum C."/>
            <person name="Birren B."/>
        </authorList>
    </citation>
    <scope>NUCLEOTIDE SEQUENCE [LARGE SCALE GENOMIC DNA]</scope>
    <source>
        <strain evidence="5 6">VS20</strain>
    </source>
</reference>
<keyword evidence="2" id="KW-0547">Nucleotide-binding</keyword>
<feature type="domain" description="Rhodanese" evidence="4">
    <location>
        <begin position="302"/>
        <end position="389"/>
    </location>
</feature>
<dbReference type="Pfam" id="PF00581">
    <property type="entry name" value="Rhodanese"/>
    <property type="match status" value="1"/>
</dbReference>
<dbReference type="PANTHER" id="PTHR10953">
    <property type="entry name" value="UBIQUITIN-ACTIVATING ENZYME E1"/>
    <property type="match status" value="1"/>
</dbReference>
<protein>
    <recommendedName>
        <fullName evidence="4">Rhodanese domain-containing protein</fullName>
    </recommendedName>
</protein>
<evidence type="ECO:0000259" key="4">
    <source>
        <dbReference type="PROSITE" id="PS50206"/>
    </source>
</evidence>
<evidence type="ECO:0000256" key="2">
    <source>
        <dbReference type="ARBA" id="ARBA00022741"/>
    </source>
</evidence>
<dbReference type="eggNOG" id="KOG2017">
    <property type="taxonomic scope" value="Eukaryota"/>
</dbReference>
<keyword evidence="3" id="KW-0067">ATP-binding</keyword>
<dbReference type="FunFam" id="3.40.50.720:FF:000033">
    <property type="entry name" value="Adenylyltransferase and sulfurtransferase MOCS3"/>
    <property type="match status" value="1"/>
</dbReference>
<dbReference type="InterPro" id="IPR000594">
    <property type="entry name" value="ThiF_NAD_FAD-bd"/>
</dbReference>
<dbReference type="VEuPathDB" id="FungiDB:SDRG_06736"/>
<dbReference type="GO" id="GO:0005524">
    <property type="term" value="F:ATP binding"/>
    <property type="evidence" value="ECO:0007669"/>
    <property type="project" value="UniProtKB-KW"/>
</dbReference>
<proteinExistence type="predicted"/>
<dbReference type="GO" id="GO:0016779">
    <property type="term" value="F:nucleotidyltransferase activity"/>
    <property type="evidence" value="ECO:0007669"/>
    <property type="project" value="TreeGrafter"/>
</dbReference>
<keyword evidence="1" id="KW-0808">Transferase</keyword>
<dbReference type="Proteomes" id="UP000030762">
    <property type="component" value="Unassembled WGS sequence"/>
</dbReference>